<feature type="domain" description="ASCH" evidence="1">
    <location>
        <begin position="25"/>
        <end position="149"/>
    </location>
</feature>
<proteinExistence type="predicted"/>
<organism evidence="2 3">
    <name type="scientific">Candidatus Levilactobacillus faecigallinarum</name>
    <dbReference type="NCBI Taxonomy" id="2838638"/>
    <lineage>
        <taxon>Bacteria</taxon>
        <taxon>Bacillati</taxon>
        <taxon>Bacillota</taxon>
        <taxon>Bacilli</taxon>
        <taxon>Lactobacillales</taxon>
        <taxon>Lactobacillaceae</taxon>
        <taxon>Levilactobacillus</taxon>
    </lineage>
</organism>
<dbReference type="InterPro" id="IPR015947">
    <property type="entry name" value="PUA-like_sf"/>
</dbReference>
<dbReference type="Gene3D" id="3.10.400.10">
    <property type="entry name" value="Sulfate adenylyltransferase"/>
    <property type="match status" value="1"/>
</dbReference>
<dbReference type="PANTHER" id="PTHR39203">
    <property type="entry name" value="CYTOPLASMIC PROTEIN-RELATED"/>
    <property type="match status" value="1"/>
</dbReference>
<dbReference type="CDD" id="cd06553">
    <property type="entry name" value="ASCH_Ef3133_like"/>
    <property type="match status" value="1"/>
</dbReference>
<dbReference type="InterPro" id="IPR007374">
    <property type="entry name" value="ASCH_domain"/>
</dbReference>
<dbReference type="PANTHER" id="PTHR39203:SF1">
    <property type="entry name" value="CYTOPLASMIC PROTEIN"/>
    <property type="match status" value="1"/>
</dbReference>
<comment type="caution">
    <text evidence="2">The sequence shown here is derived from an EMBL/GenBank/DDBJ whole genome shotgun (WGS) entry which is preliminary data.</text>
</comment>
<dbReference type="Pfam" id="PF04266">
    <property type="entry name" value="ASCH"/>
    <property type="match status" value="1"/>
</dbReference>
<dbReference type="SUPFAM" id="SSF88697">
    <property type="entry name" value="PUA domain-like"/>
    <property type="match status" value="1"/>
</dbReference>
<evidence type="ECO:0000259" key="1">
    <source>
        <dbReference type="SMART" id="SM01022"/>
    </source>
</evidence>
<reference evidence="2" key="1">
    <citation type="journal article" date="2021" name="PeerJ">
        <title>Extensive microbial diversity within the chicken gut microbiome revealed by metagenomics and culture.</title>
        <authorList>
            <person name="Gilroy R."/>
            <person name="Ravi A."/>
            <person name="Getino M."/>
            <person name="Pursley I."/>
            <person name="Horton D.L."/>
            <person name="Alikhan N.F."/>
            <person name="Baker D."/>
            <person name="Gharbi K."/>
            <person name="Hall N."/>
            <person name="Watson M."/>
            <person name="Adriaenssens E.M."/>
            <person name="Foster-Nyarko E."/>
            <person name="Jarju S."/>
            <person name="Secka A."/>
            <person name="Antonio M."/>
            <person name="Oren A."/>
            <person name="Chaudhuri R.R."/>
            <person name="La Ragione R."/>
            <person name="Hildebrand F."/>
            <person name="Pallen M.J."/>
        </authorList>
    </citation>
    <scope>NUCLEOTIDE SEQUENCE</scope>
    <source>
        <strain evidence="2">CHK173-259</strain>
    </source>
</reference>
<dbReference type="SMART" id="SM01022">
    <property type="entry name" value="ASCH"/>
    <property type="match status" value="1"/>
</dbReference>
<dbReference type="Proteomes" id="UP000886822">
    <property type="component" value="Unassembled WGS sequence"/>
</dbReference>
<evidence type="ECO:0000313" key="3">
    <source>
        <dbReference type="Proteomes" id="UP000886822"/>
    </source>
</evidence>
<dbReference type="AlphaFoldDB" id="A0A9D1QR02"/>
<evidence type="ECO:0000313" key="2">
    <source>
        <dbReference type="EMBL" id="HIW71198.1"/>
    </source>
</evidence>
<dbReference type="InterPro" id="IPR009326">
    <property type="entry name" value="DUF984"/>
</dbReference>
<name>A0A9D1QR02_9LACO</name>
<dbReference type="EMBL" id="DXGJ01000010">
    <property type="protein sequence ID" value="HIW71198.1"/>
    <property type="molecule type" value="Genomic_DNA"/>
</dbReference>
<sequence length="149" mass="16347">MTIADYWTHFRAIHPAVTTDTYEAFSLGAEGDVTTANHLVALIKDGIKTATSSARDLYGPDESLPQVGDYGIILDGHHQPVCVVETIAVTTVPFSQVTAEHAYHEGEGSRTLAEWRQVHQAFFQAAYAAMGRPYDADCPCICETYRVIN</sequence>
<gene>
    <name evidence="2" type="ORF">H9875_01095</name>
</gene>
<accession>A0A9D1QR02</accession>
<protein>
    <submittedName>
        <fullName evidence="2">ASCH domain-containing protein</fullName>
    </submittedName>
</protein>
<dbReference type="PIRSF" id="PIRSF021320">
    <property type="entry name" value="DUF984"/>
    <property type="match status" value="1"/>
</dbReference>
<reference evidence="2" key="2">
    <citation type="submission" date="2021-04" db="EMBL/GenBank/DDBJ databases">
        <authorList>
            <person name="Gilroy R."/>
        </authorList>
    </citation>
    <scope>NUCLEOTIDE SEQUENCE</scope>
    <source>
        <strain evidence="2">CHK173-259</strain>
    </source>
</reference>